<keyword evidence="5" id="KW-1185">Reference proteome</keyword>
<accession>A0A6G8Q2J8</accession>
<dbReference type="GO" id="GO:0005507">
    <property type="term" value="F:copper ion binding"/>
    <property type="evidence" value="ECO:0007669"/>
    <property type="project" value="InterPro"/>
</dbReference>
<feature type="region of interest" description="Disordered" evidence="2">
    <location>
        <begin position="1"/>
        <end position="78"/>
    </location>
</feature>
<dbReference type="PROSITE" id="PS00079">
    <property type="entry name" value="MULTICOPPER_OXIDASE1"/>
    <property type="match status" value="1"/>
</dbReference>
<organism evidence="4 5">
    <name type="scientific">Rubrobacter marinus</name>
    <dbReference type="NCBI Taxonomy" id="2653852"/>
    <lineage>
        <taxon>Bacteria</taxon>
        <taxon>Bacillati</taxon>
        <taxon>Actinomycetota</taxon>
        <taxon>Rubrobacteria</taxon>
        <taxon>Rubrobacterales</taxon>
        <taxon>Rubrobacteraceae</taxon>
        <taxon>Rubrobacter</taxon>
    </lineage>
</organism>
<reference evidence="4 5" key="1">
    <citation type="submission" date="2019-10" db="EMBL/GenBank/DDBJ databases">
        <title>Rubrobacter sp nov SCSIO 52915 isolated from a deep-sea sediment in the South China Sea.</title>
        <authorList>
            <person name="Chen R.W."/>
        </authorList>
    </citation>
    <scope>NUCLEOTIDE SEQUENCE [LARGE SCALE GENOMIC DNA]</scope>
    <source>
        <strain evidence="4 5">SCSIO 52915</strain>
    </source>
</reference>
<dbReference type="InterPro" id="IPR033138">
    <property type="entry name" value="Cu_oxidase_CS"/>
</dbReference>
<dbReference type="Gene3D" id="2.60.40.420">
    <property type="entry name" value="Cupredoxins - blue copper proteins"/>
    <property type="match status" value="1"/>
</dbReference>
<dbReference type="EMBL" id="CP045121">
    <property type="protein sequence ID" value="QIN80714.1"/>
    <property type="molecule type" value="Genomic_DNA"/>
</dbReference>
<dbReference type="InterPro" id="IPR011706">
    <property type="entry name" value="Cu-oxidase_C"/>
</dbReference>
<sequence>MRCRGREGSGTTTSCSAPTPAGVRRRSRRRSARQPLLTEDAYSLRRGRTACGGRGSSPSLRLARPRSRRTEASCPWPRSGTFWRAAARTRFRVRSPAPVRSWSWTSAPPESPPGRPGRARPPGSRASTVVRTRGQAGEVHHPKPEHCASPDAPAGASLPDPERHGARPTQRYGDRRAARSELSFDLVADNPGEWFFHCHNAYRMETGMARVVPYGRR</sequence>
<dbReference type="AlphaFoldDB" id="A0A6G8Q2J8"/>
<feature type="domain" description="Plastocyanin-like" evidence="3">
    <location>
        <begin position="180"/>
        <end position="213"/>
    </location>
</feature>
<dbReference type="GO" id="GO:0016491">
    <property type="term" value="F:oxidoreductase activity"/>
    <property type="evidence" value="ECO:0007669"/>
    <property type="project" value="InterPro"/>
</dbReference>
<dbReference type="InterPro" id="IPR008972">
    <property type="entry name" value="Cupredoxin"/>
</dbReference>
<protein>
    <submittedName>
        <fullName evidence="4">Multicopper oxidase domain-containing protein</fullName>
    </submittedName>
</protein>
<evidence type="ECO:0000313" key="5">
    <source>
        <dbReference type="Proteomes" id="UP000502706"/>
    </source>
</evidence>
<proteinExistence type="predicted"/>
<gene>
    <name evidence="4" type="ORF">GBA65_07905</name>
</gene>
<dbReference type="Pfam" id="PF07731">
    <property type="entry name" value="Cu-oxidase_2"/>
    <property type="match status" value="1"/>
</dbReference>
<feature type="compositionally biased region" description="Basic residues" evidence="2">
    <location>
        <begin position="23"/>
        <end position="32"/>
    </location>
</feature>
<feature type="compositionally biased region" description="Basic and acidic residues" evidence="2">
    <location>
        <begin position="138"/>
        <end position="148"/>
    </location>
</feature>
<evidence type="ECO:0000256" key="1">
    <source>
        <dbReference type="ARBA" id="ARBA00022723"/>
    </source>
</evidence>
<feature type="region of interest" description="Disordered" evidence="2">
    <location>
        <begin position="94"/>
        <end position="176"/>
    </location>
</feature>
<keyword evidence="1" id="KW-0479">Metal-binding</keyword>
<dbReference type="SUPFAM" id="SSF49503">
    <property type="entry name" value="Cupredoxins"/>
    <property type="match status" value="1"/>
</dbReference>
<dbReference type="KEGG" id="rmar:GBA65_07905"/>
<evidence type="ECO:0000259" key="3">
    <source>
        <dbReference type="Pfam" id="PF07731"/>
    </source>
</evidence>
<evidence type="ECO:0000313" key="4">
    <source>
        <dbReference type="EMBL" id="QIN80714.1"/>
    </source>
</evidence>
<dbReference type="Proteomes" id="UP000502706">
    <property type="component" value="Chromosome"/>
</dbReference>
<evidence type="ECO:0000256" key="2">
    <source>
        <dbReference type="SAM" id="MobiDB-lite"/>
    </source>
</evidence>
<name>A0A6G8Q2J8_9ACTN</name>